<reference evidence="2 3" key="1">
    <citation type="submission" date="2020-08" db="EMBL/GenBank/DDBJ databases">
        <authorList>
            <person name="Criscuolo A."/>
        </authorList>
    </citation>
    <scope>NUCLEOTIDE SEQUENCE [LARGE SCALE GENOMIC DNA]</scope>
    <source>
        <strain evidence="2">CIP111764</strain>
    </source>
</reference>
<dbReference type="SUPFAM" id="SSF51182">
    <property type="entry name" value="RmlC-like cupins"/>
    <property type="match status" value="1"/>
</dbReference>
<dbReference type="Gene3D" id="2.60.120.10">
    <property type="entry name" value="Jelly Rolls"/>
    <property type="match status" value="1"/>
</dbReference>
<dbReference type="CDD" id="cd06981">
    <property type="entry name" value="cupin_reut_a1446"/>
    <property type="match status" value="1"/>
</dbReference>
<name>A0A7U7IBU2_9GAMM</name>
<evidence type="ECO:0000259" key="1">
    <source>
        <dbReference type="Pfam" id="PF07883"/>
    </source>
</evidence>
<evidence type="ECO:0000313" key="3">
    <source>
        <dbReference type="Proteomes" id="UP000583387"/>
    </source>
</evidence>
<dbReference type="InterPro" id="IPR011051">
    <property type="entry name" value="RmlC_Cupin_sf"/>
</dbReference>
<dbReference type="RefSeq" id="WP_187673684.1">
    <property type="nucleotide sequence ID" value="NZ_CAJFCI010000086.1"/>
</dbReference>
<accession>A0A7U7IBU2</accession>
<gene>
    <name evidence="2" type="ORF">PSEWESI4_04699</name>
</gene>
<evidence type="ECO:0000313" key="2">
    <source>
        <dbReference type="EMBL" id="CAD5110376.1"/>
    </source>
</evidence>
<sequence length="109" mass="11902">MPPPITNLFLPAAGEQPGETFHTLLQAARVRIEQIVSRGQASPPGFWYDQDDPEWVALLCGQAILAFDDGDQPLQAGDALLIPAHCRHRVASCSDDAVWLAVHFRDAAE</sequence>
<proteinExistence type="predicted"/>
<dbReference type="AlphaFoldDB" id="A0A7U7IBU2"/>
<comment type="caution">
    <text evidence="2">The sequence shown here is derived from an EMBL/GenBank/DDBJ whole genome shotgun (WGS) entry which is preliminary data.</text>
</comment>
<organism evidence="2 3">
    <name type="scientific">Zestomonas carbonaria</name>
    <dbReference type="NCBI Taxonomy" id="2762745"/>
    <lineage>
        <taxon>Bacteria</taxon>
        <taxon>Pseudomonadati</taxon>
        <taxon>Pseudomonadota</taxon>
        <taxon>Gammaproteobacteria</taxon>
        <taxon>Pseudomonadales</taxon>
        <taxon>Pseudomonadaceae</taxon>
        <taxon>Zestomonas</taxon>
    </lineage>
</organism>
<keyword evidence="3" id="KW-1185">Reference proteome</keyword>
<dbReference type="InterPro" id="IPR013096">
    <property type="entry name" value="Cupin_2"/>
</dbReference>
<dbReference type="Pfam" id="PF07883">
    <property type="entry name" value="Cupin_2"/>
    <property type="match status" value="1"/>
</dbReference>
<dbReference type="Proteomes" id="UP000583387">
    <property type="component" value="Unassembled WGS sequence"/>
</dbReference>
<dbReference type="EMBL" id="CAJFCI010000086">
    <property type="protein sequence ID" value="CAD5110376.1"/>
    <property type="molecule type" value="Genomic_DNA"/>
</dbReference>
<feature type="domain" description="Cupin type-2" evidence="1">
    <location>
        <begin position="42"/>
        <end position="102"/>
    </location>
</feature>
<dbReference type="InterPro" id="IPR014710">
    <property type="entry name" value="RmlC-like_jellyroll"/>
</dbReference>
<protein>
    <recommendedName>
        <fullName evidence="1">Cupin type-2 domain-containing protein</fullName>
    </recommendedName>
</protein>